<sequence>MADLATIAAYNPDEASTLELRGIDGAQLFNEDEGRTPMTISLLGEDSDVAVKARNSQTNRRIQQGPRAKLTAEGLNSDGAAYLAKLTVGWNITMGGEKAEFSQEAALKLYSNPKLAFIREQVAAFVEDRANFLRA</sequence>
<name>A0A328BNZ5_9CAUL</name>
<keyword evidence="2" id="KW-1185">Reference proteome</keyword>
<dbReference type="RefSeq" id="WP_111274315.1">
    <property type="nucleotide sequence ID" value="NZ_QFYS01000001.1"/>
</dbReference>
<organism evidence="1 2">
    <name type="scientific">Phenylobacterium kunshanense</name>
    <dbReference type="NCBI Taxonomy" id="1445034"/>
    <lineage>
        <taxon>Bacteria</taxon>
        <taxon>Pseudomonadati</taxon>
        <taxon>Pseudomonadota</taxon>
        <taxon>Alphaproteobacteria</taxon>
        <taxon>Caulobacterales</taxon>
        <taxon>Caulobacteraceae</taxon>
        <taxon>Phenylobacterium</taxon>
    </lineage>
</organism>
<protein>
    <submittedName>
        <fullName evidence="1">Uncharacterized protein</fullName>
    </submittedName>
</protein>
<comment type="caution">
    <text evidence="1">The sequence shown here is derived from an EMBL/GenBank/DDBJ whole genome shotgun (WGS) entry which is preliminary data.</text>
</comment>
<dbReference type="Proteomes" id="UP000249524">
    <property type="component" value="Unassembled WGS sequence"/>
</dbReference>
<dbReference type="OrthoDB" id="7205350at2"/>
<dbReference type="EMBL" id="QFYS01000001">
    <property type="protein sequence ID" value="RAK68823.1"/>
    <property type="molecule type" value="Genomic_DNA"/>
</dbReference>
<proteinExistence type="predicted"/>
<evidence type="ECO:0000313" key="1">
    <source>
        <dbReference type="EMBL" id="RAK68823.1"/>
    </source>
</evidence>
<accession>A0A328BNZ5</accession>
<dbReference type="AlphaFoldDB" id="A0A328BNZ5"/>
<evidence type="ECO:0000313" key="2">
    <source>
        <dbReference type="Proteomes" id="UP000249524"/>
    </source>
</evidence>
<gene>
    <name evidence="1" type="ORF">DJ019_02070</name>
</gene>
<reference evidence="1 2" key="1">
    <citation type="submission" date="2018-05" db="EMBL/GenBank/DDBJ databases">
        <authorList>
            <person name="Lanie J.A."/>
            <person name="Ng W.-L."/>
            <person name="Kazmierczak K.M."/>
            <person name="Andrzejewski T.M."/>
            <person name="Davidsen T.M."/>
            <person name="Wayne K.J."/>
            <person name="Tettelin H."/>
            <person name="Glass J.I."/>
            <person name="Rusch D."/>
            <person name="Podicherti R."/>
            <person name="Tsui H.-C.T."/>
            <person name="Winkler M.E."/>
        </authorList>
    </citation>
    <scope>NUCLEOTIDE SEQUENCE [LARGE SCALE GENOMIC DNA]</scope>
    <source>
        <strain evidence="1 2">BUT-10</strain>
    </source>
</reference>